<proteinExistence type="predicted"/>
<feature type="compositionally biased region" description="Acidic residues" evidence="5">
    <location>
        <begin position="62"/>
        <end position="72"/>
    </location>
</feature>
<reference evidence="7 8" key="1">
    <citation type="journal article" date="2021" name="Elife">
        <title>Chloroplast acquisition without the gene transfer in kleptoplastic sea slugs, Plakobranchus ocellatus.</title>
        <authorList>
            <person name="Maeda T."/>
            <person name="Takahashi S."/>
            <person name="Yoshida T."/>
            <person name="Shimamura S."/>
            <person name="Takaki Y."/>
            <person name="Nagai Y."/>
            <person name="Toyoda A."/>
            <person name="Suzuki Y."/>
            <person name="Arimoto A."/>
            <person name="Ishii H."/>
            <person name="Satoh N."/>
            <person name="Nishiyama T."/>
            <person name="Hasebe M."/>
            <person name="Maruyama T."/>
            <person name="Minagawa J."/>
            <person name="Obokata J."/>
            <person name="Shigenobu S."/>
        </authorList>
    </citation>
    <scope>NUCLEOTIDE SEQUENCE [LARGE SCALE GENOMIC DNA]</scope>
</reference>
<keyword evidence="2 4" id="KW-0863">Zinc-finger</keyword>
<keyword evidence="1" id="KW-0479">Metal-binding</keyword>
<protein>
    <recommendedName>
        <fullName evidence="6">MYND-type domain-containing protein</fullName>
    </recommendedName>
</protein>
<evidence type="ECO:0000259" key="6">
    <source>
        <dbReference type="PROSITE" id="PS50865"/>
    </source>
</evidence>
<sequence length="402" mass="45630">MMKASVKKGVKKEIVMCKEQLHYAYGHSKEEAIAKAEQMALAQMLQNIQGQEFGHNSHSDSDDGPDLDFELPEDAWIPSTTASKSRKSMISDIYAPPFSLPVEVENHKKINDILHFSLRQQKEEEISDNSAIVSHLVSRCLAAAGIQNRVAYGYRRARQTSSSTPKDAKSNQDGHEVCLLAKTPHVWLTIQGHVIDNTYCKDLPIECRRYLSEHASKCYEEAKLEYTNSVENFGANAGLWSVESVEKVRTVMKKRIEFCMRHPDMALALGHNNEHFYNYFFAMIRYMYEEFGVSVSGIDSNIRLICWWCDSYPQRGKDLYSDTLALRLNNAGSASEESEQISTVNSLSTNSWRFLQCGRCMVANYCSQNCQRHDWADNHHATCLPRGSVSLPPISNISYGMR</sequence>
<accession>A0AAV4DW16</accession>
<evidence type="ECO:0000313" key="8">
    <source>
        <dbReference type="Proteomes" id="UP000735302"/>
    </source>
</evidence>
<dbReference type="EMBL" id="BLXT01008389">
    <property type="protein sequence ID" value="GFO48438.1"/>
    <property type="molecule type" value="Genomic_DNA"/>
</dbReference>
<gene>
    <name evidence="7" type="ORF">PoB_007494300</name>
</gene>
<dbReference type="Proteomes" id="UP000735302">
    <property type="component" value="Unassembled WGS sequence"/>
</dbReference>
<evidence type="ECO:0000313" key="7">
    <source>
        <dbReference type="EMBL" id="GFO48438.1"/>
    </source>
</evidence>
<dbReference type="PROSITE" id="PS50865">
    <property type="entry name" value="ZF_MYND_2"/>
    <property type="match status" value="1"/>
</dbReference>
<feature type="region of interest" description="Disordered" evidence="5">
    <location>
        <begin position="52"/>
        <end position="72"/>
    </location>
</feature>
<organism evidence="7 8">
    <name type="scientific">Plakobranchus ocellatus</name>
    <dbReference type="NCBI Taxonomy" id="259542"/>
    <lineage>
        <taxon>Eukaryota</taxon>
        <taxon>Metazoa</taxon>
        <taxon>Spiralia</taxon>
        <taxon>Lophotrochozoa</taxon>
        <taxon>Mollusca</taxon>
        <taxon>Gastropoda</taxon>
        <taxon>Heterobranchia</taxon>
        <taxon>Euthyneura</taxon>
        <taxon>Panpulmonata</taxon>
        <taxon>Sacoglossa</taxon>
        <taxon>Placobranchoidea</taxon>
        <taxon>Plakobranchidae</taxon>
        <taxon>Plakobranchus</taxon>
    </lineage>
</organism>
<comment type="caution">
    <text evidence="7">The sequence shown here is derived from an EMBL/GenBank/DDBJ whole genome shotgun (WGS) entry which is preliminary data.</text>
</comment>
<dbReference type="SUPFAM" id="SSF144232">
    <property type="entry name" value="HIT/MYND zinc finger-like"/>
    <property type="match status" value="1"/>
</dbReference>
<name>A0AAV4DW16_9GAST</name>
<evidence type="ECO:0000256" key="2">
    <source>
        <dbReference type="ARBA" id="ARBA00022771"/>
    </source>
</evidence>
<evidence type="ECO:0000256" key="5">
    <source>
        <dbReference type="SAM" id="MobiDB-lite"/>
    </source>
</evidence>
<feature type="domain" description="MYND-type" evidence="6">
    <location>
        <begin position="306"/>
        <end position="383"/>
    </location>
</feature>
<dbReference type="InterPro" id="IPR002893">
    <property type="entry name" value="Znf_MYND"/>
</dbReference>
<dbReference type="GO" id="GO:0008270">
    <property type="term" value="F:zinc ion binding"/>
    <property type="evidence" value="ECO:0007669"/>
    <property type="project" value="UniProtKB-KW"/>
</dbReference>
<dbReference type="Pfam" id="PF01753">
    <property type="entry name" value="zf-MYND"/>
    <property type="match status" value="1"/>
</dbReference>
<evidence type="ECO:0000256" key="1">
    <source>
        <dbReference type="ARBA" id="ARBA00022723"/>
    </source>
</evidence>
<evidence type="ECO:0000256" key="3">
    <source>
        <dbReference type="ARBA" id="ARBA00022833"/>
    </source>
</evidence>
<evidence type="ECO:0000256" key="4">
    <source>
        <dbReference type="PROSITE-ProRule" id="PRU00134"/>
    </source>
</evidence>
<keyword evidence="8" id="KW-1185">Reference proteome</keyword>
<dbReference type="AlphaFoldDB" id="A0AAV4DW16"/>
<dbReference type="Gene3D" id="6.10.140.2220">
    <property type="match status" value="1"/>
</dbReference>
<keyword evidence="3" id="KW-0862">Zinc</keyword>